<accession>A0A0T5NT21</accession>
<evidence type="ECO:0000256" key="1">
    <source>
        <dbReference type="ARBA" id="ARBA00001962"/>
    </source>
</evidence>
<dbReference type="Proteomes" id="UP000051295">
    <property type="component" value="Unassembled WGS sequence"/>
</dbReference>
<dbReference type="InterPro" id="IPR036922">
    <property type="entry name" value="Rieske_2Fe-2S_sf"/>
</dbReference>
<dbReference type="PRINTS" id="PR00090">
    <property type="entry name" value="RNGDIOXGNASE"/>
</dbReference>
<evidence type="ECO:0000256" key="2">
    <source>
        <dbReference type="ARBA" id="ARBA00022714"/>
    </source>
</evidence>
<dbReference type="OrthoDB" id="7456916at2"/>
<dbReference type="InterPro" id="IPR017941">
    <property type="entry name" value="Rieske_2Fe-2S"/>
</dbReference>
<dbReference type="PANTHER" id="PTHR43756:SF5">
    <property type="entry name" value="CHOLINE MONOOXYGENASE, CHLOROPLASTIC"/>
    <property type="match status" value="1"/>
</dbReference>
<dbReference type="Gene3D" id="2.102.10.10">
    <property type="entry name" value="Rieske [2Fe-2S] iron-sulphur domain"/>
    <property type="match status" value="1"/>
</dbReference>
<dbReference type="STRING" id="1641875.XM53_12510"/>
<evidence type="ECO:0000313" key="9">
    <source>
        <dbReference type="EMBL" id="KRS12075.1"/>
    </source>
</evidence>
<dbReference type="PANTHER" id="PTHR43756">
    <property type="entry name" value="CHOLINE MONOOXYGENASE, CHLOROPLASTIC"/>
    <property type="match status" value="1"/>
</dbReference>
<evidence type="ECO:0000256" key="7">
    <source>
        <dbReference type="ARBA" id="ARBA00023027"/>
    </source>
</evidence>
<dbReference type="Pfam" id="PF00355">
    <property type="entry name" value="Rieske"/>
    <property type="match status" value="1"/>
</dbReference>
<dbReference type="CDD" id="cd03469">
    <property type="entry name" value="Rieske_RO_Alpha_N"/>
    <property type="match status" value="1"/>
</dbReference>
<evidence type="ECO:0000259" key="8">
    <source>
        <dbReference type="PROSITE" id="PS51296"/>
    </source>
</evidence>
<keyword evidence="4" id="KW-0560">Oxidoreductase</keyword>
<dbReference type="GO" id="GO:0051537">
    <property type="term" value="F:2 iron, 2 sulfur cluster binding"/>
    <property type="evidence" value="ECO:0007669"/>
    <property type="project" value="UniProtKB-KW"/>
</dbReference>
<evidence type="ECO:0000256" key="4">
    <source>
        <dbReference type="ARBA" id="ARBA00023002"/>
    </source>
</evidence>
<feature type="domain" description="Rieske" evidence="8">
    <location>
        <begin position="39"/>
        <end position="145"/>
    </location>
</feature>
<keyword evidence="5" id="KW-0408">Iron</keyword>
<organism evidence="9 10">
    <name type="scientific">Roseovarius atlanticus</name>
    <dbReference type="NCBI Taxonomy" id="1641875"/>
    <lineage>
        <taxon>Bacteria</taxon>
        <taxon>Pseudomonadati</taxon>
        <taxon>Pseudomonadota</taxon>
        <taxon>Alphaproteobacteria</taxon>
        <taxon>Rhodobacterales</taxon>
        <taxon>Roseobacteraceae</taxon>
        <taxon>Roseovarius</taxon>
    </lineage>
</organism>
<dbReference type="Gene3D" id="3.90.380.10">
    <property type="entry name" value="Naphthalene 1,2-dioxygenase Alpha Subunit, Chain A, domain 1"/>
    <property type="match status" value="1"/>
</dbReference>
<dbReference type="AlphaFoldDB" id="A0A0T5NT21"/>
<evidence type="ECO:0000313" key="10">
    <source>
        <dbReference type="Proteomes" id="UP000051295"/>
    </source>
</evidence>
<keyword evidence="6" id="KW-0411">Iron-sulfur</keyword>
<protein>
    <recommendedName>
        <fullName evidence="8">Rieske domain-containing protein</fullName>
    </recommendedName>
</protein>
<dbReference type="RefSeq" id="WP_057793824.1">
    <property type="nucleotide sequence ID" value="NZ_LAXJ01000012.1"/>
</dbReference>
<dbReference type="PATRIC" id="fig|1641875.4.peg.296"/>
<name>A0A0T5NT21_9RHOB</name>
<keyword evidence="10" id="KW-1185">Reference proteome</keyword>
<dbReference type="GO" id="GO:0016491">
    <property type="term" value="F:oxidoreductase activity"/>
    <property type="evidence" value="ECO:0007669"/>
    <property type="project" value="UniProtKB-KW"/>
</dbReference>
<evidence type="ECO:0000256" key="3">
    <source>
        <dbReference type="ARBA" id="ARBA00022723"/>
    </source>
</evidence>
<keyword evidence="2" id="KW-0001">2Fe-2S</keyword>
<keyword evidence="7" id="KW-0520">NAD</keyword>
<dbReference type="Pfam" id="PF00848">
    <property type="entry name" value="Ring_hydroxyl_A"/>
    <property type="match status" value="2"/>
</dbReference>
<dbReference type="SUPFAM" id="SSF55961">
    <property type="entry name" value="Bet v1-like"/>
    <property type="match status" value="1"/>
</dbReference>
<dbReference type="InterPro" id="IPR015881">
    <property type="entry name" value="ARHD_Rieske_2Fe_2S"/>
</dbReference>
<keyword evidence="3" id="KW-0479">Metal-binding</keyword>
<comment type="caution">
    <text evidence="9">The sequence shown here is derived from an EMBL/GenBank/DDBJ whole genome shotgun (WGS) entry which is preliminary data.</text>
</comment>
<evidence type="ECO:0000256" key="6">
    <source>
        <dbReference type="ARBA" id="ARBA00023014"/>
    </source>
</evidence>
<evidence type="ECO:0000256" key="5">
    <source>
        <dbReference type="ARBA" id="ARBA00023004"/>
    </source>
</evidence>
<gene>
    <name evidence="9" type="ORF">XM53_12510</name>
</gene>
<dbReference type="GO" id="GO:0005506">
    <property type="term" value="F:iron ion binding"/>
    <property type="evidence" value="ECO:0007669"/>
    <property type="project" value="InterPro"/>
</dbReference>
<proteinExistence type="predicted"/>
<dbReference type="SUPFAM" id="SSF50022">
    <property type="entry name" value="ISP domain"/>
    <property type="match status" value="1"/>
</dbReference>
<sequence length="401" mass="44886">MHVTDLIDAQQDGHAMAQAFYTSPAVFEADRRAIFGREWMLAGHVSEIPDPGDYLVFDILKDSVIVCRDHDGDVRAFANVCRHRGSRLCIEARGNVRRLTCPYHAWVFNLDGSLFSARMLEEHHDRSALGLFPVAVEILEGLIYVSLADDPPDFAPMRTHLTPCLAPFDLANTKVAHREIYPVAANWKLLLENYNECYHCTPAHPEFSRSHATHMSDERVTPLNEAMAARSAACNVPTDFIDRVGKHAPAPGADYAYNRYALYDGFLTGSEDGAPLAPLLGQITGHDGGASDVYVGLLNPMLLYCDHAVLYRFLPVDTDTCAQEIIWLVHADAQEGRDYELGRLTWLWDVTTKADKRIVEDNARGVASRHYMPGPLVPMECYVARFIDAYQTTLRQHEALT</sequence>
<dbReference type="PROSITE" id="PS51296">
    <property type="entry name" value="RIESKE"/>
    <property type="match status" value="1"/>
</dbReference>
<reference evidence="9 10" key="1">
    <citation type="submission" date="2015-04" db="EMBL/GenBank/DDBJ databases">
        <title>The draft genome sequence of Roseovarius sp.R12b.</title>
        <authorList>
            <person name="Li G."/>
            <person name="Lai Q."/>
            <person name="Shao Z."/>
            <person name="Yan P."/>
        </authorList>
    </citation>
    <scope>NUCLEOTIDE SEQUENCE [LARGE SCALE GENOMIC DNA]</scope>
    <source>
        <strain evidence="9 10">R12B</strain>
    </source>
</reference>
<dbReference type="EMBL" id="LAXJ01000012">
    <property type="protein sequence ID" value="KRS12075.1"/>
    <property type="molecule type" value="Genomic_DNA"/>
</dbReference>
<dbReference type="InterPro" id="IPR001663">
    <property type="entry name" value="Rng_hydr_dOase-A"/>
</dbReference>
<dbReference type="InterPro" id="IPR015879">
    <property type="entry name" value="Ring_hydroxy_dOase_asu_C_dom"/>
</dbReference>
<dbReference type="PROSITE" id="PS00570">
    <property type="entry name" value="RING_HYDROXYL_ALPHA"/>
    <property type="match status" value="1"/>
</dbReference>
<comment type="cofactor">
    <cofactor evidence="1">
        <name>Fe cation</name>
        <dbReference type="ChEBI" id="CHEBI:24875"/>
    </cofactor>
</comment>